<accession>A0AAV0WT41</accession>
<proteinExistence type="predicted"/>
<evidence type="ECO:0000313" key="2">
    <source>
        <dbReference type="Proteomes" id="UP001160148"/>
    </source>
</evidence>
<gene>
    <name evidence="1" type="ORF">MEUPH1_LOCUS14142</name>
</gene>
<evidence type="ECO:0000313" key="1">
    <source>
        <dbReference type="EMBL" id="CAI6358646.1"/>
    </source>
</evidence>
<comment type="caution">
    <text evidence="1">The sequence shown here is derived from an EMBL/GenBank/DDBJ whole genome shotgun (WGS) entry which is preliminary data.</text>
</comment>
<organism evidence="1 2">
    <name type="scientific">Macrosiphum euphorbiae</name>
    <name type="common">potato aphid</name>
    <dbReference type="NCBI Taxonomy" id="13131"/>
    <lineage>
        <taxon>Eukaryota</taxon>
        <taxon>Metazoa</taxon>
        <taxon>Ecdysozoa</taxon>
        <taxon>Arthropoda</taxon>
        <taxon>Hexapoda</taxon>
        <taxon>Insecta</taxon>
        <taxon>Pterygota</taxon>
        <taxon>Neoptera</taxon>
        <taxon>Paraneoptera</taxon>
        <taxon>Hemiptera</taxon>
        <taxon>Sternorrhyncha</taxon>
        <taxon>Aphidomorpha</taxon>
        <taxon>Aphidoidea</taxon>
        <taxon>Aphididae</taxon>
        <taxon>Macrosiphini</taxon>
        <taxon>Macrosiphum</taxon>
    </lineage>
</organism>
<dbReference type="AlphaFoldDB" id="A0AAV0WT41"/>
<protein>
    <submittedName>
        <fullName evidence="1">Uncharacterized protein</fullName>
    </submittedName>
</protein>
<keyword evidence="2" id="KW-1185">Reference proteome</keyword>
<dbReference type="Proteomes" id="UP001160148">
    <property type="component" value="Unassembled WGS sequence"/>
</dbReference>
<reference evidence="1 2" key="1">
    <citation type="submission" date="2023-01" db="EMBL/GenBank/DDBJ databases">
        <authorList>
            <person name="Whitehead M."/>
        </authorList>
    </citation>
    <scope>NUCLEOTIDE SEQUENCE [LARGE SCALE GENOMIC DNA]</scope>
</reference>
<name>A0AAV0WT41_9HEMI</name>
<dbReference type="EMBL" id="CARXXK010000002">
    <property type="protein sequence ID" value="CAI6358646.1"/>
    <property type="molecule type" value="Genomic_DNA"/>
</dbReference>
<sequence>MAFLESLKSQVNNVNMSIGELVKDASYPVKTMKNVETKYGTAVTCILCNPAGTGTINVFLPKSVQMGDGDIAAYNIGNLPVVSLIYRGMNNKSFIIDFQ</sequence>